<dbReference type="Gene3D" id="3.40.50.2300">
    <property type="match status" value="1"/>
</dbReference>
<comment type="caution">
    <text evidence="3">The sequence shown here is derived from an EMBL/GenBank/DDBJ whole genome shotgun (WGS) entry which is preliminary data.</text>
</comment>
<dbReference type="PROSITE" id="PS50110">
    <property type="entry name" value="RESPONSE_REGULATORY"/>
    <property type="match status" value="1"/>
</dbReference>
<comment type="caution">
    <text evidence="1">Lacks conserved residue(s) required for the propagation of feature annotation.</text>
</comment>
<feature type="domain" description="Response regulatory" evidence="2">
    <location>
        <begin position="3"/>
        <end position="40"/>
    </location>
</feature>
<gene>
    <name evidence="3" type="ORF">GX355_11345</name>
</gene>
<dbReference type="InterPro" id="IPR011006">
    <property type="entry name" value="CheY-like_superfamily"/>
</dbReference>
<evidence type="ECO:0000313" key="3">
    <source>
        <dbReference type="EMBL" id="NLJ19440.1"/>
    </source>
</evidence>
<dbReference type="AlphaFoldDB" id="A0A7X8C698"/>
<sequence>MITVMLVDDEPIEREGLKLILNNNRTNVNVIAEASDGEQA</sequence>
<dbReference type="InterPro" id="IPR001789">
    <property type="entry name" value="Sig_transdc_resp-reg_receiver"/>
</dbReference>
<dbReference type="Proteomes" id="UP000541058">
    <property type="component" value="Unassembled WGS sequence"/>
</dbReference>
<evidence type="ECO:0000256" key="1">
    <source>
        <dbReference type="PROSITE-ProRule" id="PRU00169"/>
    </source>
</evidence>
<organism evidence="3 4">
    <name type="scientific">Globicatella sulfidifaciens</name>
    <dbReference type="NCBI Taxonomy" id="136093"/>
    <lineage>
        <taxon>Bacteria</taxon>
        <taxon>Bacillati</taxon>
        <taxon>Bacillota</taxon>
        <taxon>Bacilli</taxon>
        <taxon>Lactobacillales</taxon>
        <taxon>Aerococcaceae</taxon>
        <taxon>Globicatella</taxon>
    </lineage>
</organism>
<proteinExistence type="predicted"/>
<keyword evidence="3" id="KW-0238">DNA-binding</keyword>
<reference evidence="3 4" key="1">
    <citation type="journal article" date="2020" name="Biotechnol. Biofuels">
        <title>New insights from the biogas microbiome by comprehensive genome-resolved metagenomics of nearly 1600 species originating from multiple anaerobic digesters.</title>
        <authorList>
            <person name="Campanaro S."/>
            <person name="Treu L."/>
            <person name="Rodriguez-R L.M."/>
            <person name="Kovalovszki A."/>
            <person name="Ziels R.M."/>
            <person name="Maus I."/>
            <person name="Zhu X."/>
            <person name="Kougias P.G."/>
            <person name="Basile A."/>
            <person name="Luo G."/>
            <person name="Schluter A."/>
            <person name="Konstantinidis K.T."/>
            <person name="Angelidaki I."/>
        </authorList>
    </citation>
    <scope>NUCLEOTIDE SEQUENCE [LARGE SCALE GENOMIC DNA]</scope>
    <source>
        <strain evidence="3">AS23ysBPME_34</strain>
    </source>
</reference>
<accession>A0A7X8C698</accession>
<dbReference type="GO" id="GO:0000160">
    <property type="term" value="P:phosphorelay signal transduction system"/>
    <property type="evidence" value="ECO:0007669"/>
    <property type="project" value="InterPro"/>
</dbReference>
<evidence type="ECO:0000313" key="4">
    <source>
        <dbReference type="Proteomes" id="UP000541058"/>
    </source>
</evidence>
<feature type="non-terminal residue" evidence="3">
    <location>
        <position position="40"/>
    </location>
</feature>
<name>A0A7X8C698_9LACT</name>
<evidence type="ECO:0000259" key="2">
    <source>
        <dbReference type="PROSITE" id="PS50110"/>
    </source>
</evidence>
<dbReference type="SUPFAM" id="SSF52172">
    <property type="entry name" value="CheY-like"/>
    <property type="match status" value="1"/>
</dbReference>
<protein>
    <submittedName>
        <fullName evidence="3">DNA-binding response regulator</fullName>
    </submittedName>
</protein>
<dbReference type="EMBL" id="JAAYSM010000403">
    <property type="protein sequence ID" value="NLJ19440.1"/>
    <property type="molecule type" value="Genomic_DNA"/>
</dbReference>
<dbReference type="GO" id="GO:0003677">
    <property type="term" value="F:DNA binding"/>
    <property type="evidence" value="ECO:0007669"/>
    <property type="project" value="UniProtKB-KW"/>
</dbReference>